<proteinExistence type="predicted"/>
<accession>A0ABD7TVW1</accession>
<dbReference type="InterPro" id="IPR035211">
    <property type="entry name" value="DUF5325"/>
</dbReference>
<organism evidence="2 3">
    <name type="scientific">Staphylococcus agnetis</name>
    <dbReference type="NCBI Taxonomy" id="985762"/>
    <lineage>
        <taxon>Bacteria</taxon>
        <taxon>Bacillati</taxon>
        <taxon>Bacillota</taxon>
        <taxon>Bacilli</taxon>
        <taxon>Bacillales</taxon>
        <taxon>Staphylococcaceae</taxon>
        <taxon>Staphylococcus</taxon>
    </lineage>
</organism>
<dbReference type="Proteomes" id="UP001065705">
    <property type="component" value="Chromosome"/>
</dbReference>
<keyword evidence="1" id="KW-1133">Transmembrane helix</keyword>
<dbReference type="Pfam" id="PF17259">
    <property type="entry name" value="DUF5325"/>
    <property type="match status" value="1"/>
</dbReference>
<dbReference type="EMBL" id="CP094809">
    <property type="protein sequence ID" value="UXU58393.1"/>
    <property type="molecule type" value="Genomic_DNA"/>
</dbReference>
<evidence type="ECO:0000313" key="2">
    <source>
        <dbReference type="EMBL" id="UXU58393.1"/>
    </source>
</evidence>
<name>A0ABD7TVW1_9STAP</name>
<reference evidence="2" key="1">
    <citation type="submission" date="2022-03" db="EMBL/GenBank/DDBJ databases">
        <title>Comparative Genomics of East African Camel-Associated Staphylococcaceae spp.: Diversity and Inheritance of Traits Involved in Host-Pathogen Interactions.</title>
        <authorList>
            <person name="Akarsu H."/>
            <person name="Liljander A."/>
            <person name="Younan M."/>
            <person name="Brodard I."/>
            <person name="Glucks I."/>
            <person name="Labroussaa F."/>
            <person name="Overesch G."/>
            <person name="Kuhnert P."/>
            <person name="Perreten V."/>
            <person name="Drexler J.F."/>
            <person name="Corman V.M."/>
            <person name="Falquet L."/>
            <person name="Jores J."/>
        </authorList>
    </citation>
    <scope>NUCLEOTIDE SEQUENCE</scope>
    <source>
        <strain evidence="2">IVB6197</strain>
    </source>
</reference>
<dbReference type="GeneID" id="57691198"/>
<feature type="transmembrane region" description="Helical" evidence="1">
    <location>
        <begin position="35"/>
        <end position="53"/>
    </location>
</feature>
<dbReference type="RefSeq" id="WP_234021515.1">
    <property type="nucleotide sequence ID" value="NZ_CP009623.1"/>
</dbReference>
<keyword evidence="1" id="KW-0472">Membrane</keyword>
<evidence type="ECO:0000313" key="3">
    <source>
        <dbReference type="Proteomes" id="UP001065705"/>
    </source>
</evidence>
<dbReference type="AlphaFoldDB" id="A0ABD7TVW1"/>
<sequence>MKMQKSKTIFFVLALLAVFFLTTFSFAIAATNMFWMLITFILLMATLGYGFSLKKKYRENDWF</sequence>
<gene>
    <name evidence="2" type="ORF">MUA95_08415</name>
</gene>
<protein>
    <submittedName>
        <fullName evidence="2">YlaF family protein</fullName>
    </submittedName>
</protein>
<evidence type="ECO:0000256" key="1">
    <source>
        <dbReference type="SAM" id="Phobius"/>
    </source>
</evidence>
<keyword evidence="1" id="KW-0812">Transmembrane</keyword>